<accession>A0ACC1NJZ3</accession>
<keyword evidence="2" id="KW-1185">Reference proteome</keyword>
<evidence type="ECO:0000313" key="2">
    <source>
        <dbReference type="Proteomes" id="UP001143910"/>
    </source>
</evidence>
<evidence type="ECO:0000313" key="1">
    <source>
        <dbReference type="EMBL" id="KAJ2979394.1"/>
    </source>
</evidence>
<dbReference type="Proteomes" id="UP001143910">
    <property type="component" value="Unassembled WGS sequence"/>
</dbReference>
<sequence length="125" mass="13844">MKSFYLVIAALASLAIAVPAADSLLEDRAIAPCGLDLGPTLRCPYDYLPAVIETMYIANASTRSVLYVYHPTSNLVAFSNRLQIAMRELFRGQVCNTHRQTDSRFQCTNCGVSLSLIPYEEATRH</sequence>
<dbReference type="EMBL" id="JANJQO010000288">
    <property type="protein sequence ID" value="KAJ2979394.1"/>
    <property type="molecule type" value="Genomic_DNA"/>
</dbReference>
<name>A0ACC1NJZ3_9HYPO</name>
<gene>
    <name evidence="1" type="ORF">NQ176_g3282</name>
</gene>
<reference evidence="1" key="1">
    <citation type="submission" date="2022-08" db="EMBL/GenBank/DDBJ databases">
        <title>Genome Sequence of Lecanicillium fungicola.</title>
        <authorList>
            <person name="Buettner E."/>
        </authorList>
    </citation>
    <scope>NUCLEOTIDE SEQUENCE</scope>
    <source>
        <strain evidence="1">Babe33</strain>
    </source>
</reference>
<comment type="caution">
    <text evidence="1">The sequence shown here is derived from an EMBL/GenBank/DDBJ whole genome shotgun (WGS) entry which is preliminary data.</text>
</comment>
<protein>
    <submittedName>
        <fullName evidence="1">Uncharacterized protein</fullName>
    </submittedName>
</protein>
<proteinExistence type="predicted"/>
<organism evidence="1 2">
    <name type="scientific">Zarea fungicola</name>
    <dbReference type="NCBI Taxonomy" id="93591"/>
    <lineage>
        <taxon>Eukaryota</taxon>
        <taxon>Fungi</taxon>
        <taxon>Dikarya</taxon>
        <taxon>Ascomycota</taxon>
        <taxon>Pezizomycotina</taxon>
        <taxon>Sordariomycetes</taxon>
        <taxon>Hypocreomycetidae</taxon>
        <taxon>Hypocreales</taxon>
        <taxon>Cordycipitaceae</taxon>
        <taxon>Zarea</taxon>
    </lineage>
</organism>